<sequence length="201" mass="22356">MSTNLANCTSNSSLVCSTHQDGLFVLLHGGSGLGKSFTTQVIAQVFAKPLYQLTLANLELDPKGIEAVLRNAFYYSSLWDCILVLEDVDALFSPAMRGNGSSAVSLRTLEDYDGVLFLTTRRVGLLEEAFTSRMHYTIYYPPFDLKKTLDIWNEILALAKRNFLANSKTDLSAGGDVFQWCLDGREVRNVFQVAMSLAEYE</sequence>
<dbReference type="GO" id="GO:0005524">
    <property type="term" value="F:ATP binding"/>
    <property type="evidence" value="ECO:0007669"/>
    <property type="project" value="InterPro"/>
</dbReference>
<evidence type="ECO:0000259" key="1">
    <source>
        <dbReference type="Pfam" id="PF00004"/>
    </source>
</evidence>
<evidence type="ECO:0000313" key="3">
    <source>
        <dbReference type="Proteomes" id="UP001175000"/>
    </source>
</evidence>
<dbReference type="Pfam" id="PF00004">
    <property type="entry name" value="AAA"/>
    <property type="match status" value="1"/>
</dbReference>
<accession>A0AA39XHJ2</accession>
<dbReference type="Proteomes" id="UP001175000">
    <property type="component" value="Unassembled WGS sequence"/>
</dbReference>
<proteinExistence type="predicted"/>
<dbReference type="Gene3D" id="3.40.50.300">
    <property type="entry name" value="P-loop containing nucleotide triphosphate hydrolases"/>
    <property type="match status" value="1"/>
</dbReference>
<name>A0AA39XHJ2_9PEZI</name>
<dbReference type="SUPFAM" id="SSF52540">
    <property type="entry name" value="P-loop containing nucleoside triphosphate hydrolases"/>
    <property type="match status" value="1"/>
</dbReference>
<comment type="caution">
    <text evidence="2">The sequence shown here is derived from an EMBL/GenBank/DDBJ whole genome shotgun (WGS) entry which is preliminary data.</text>
</comment>
<dbReference type="PANTHER" id="PTHR46411:SF2">
    <property type="entry name" value="AAA+ ATPASE DOMAIN-CONTAINING PROTEIN"/>
    <property type="match status" value="1"/>
</dbReference>
<gene>
    <name evidence="2" type="ORF">B0T14DRAFT_419488</name>
</gene>
<dbReference type="InterPro" id="IPR003959">
    <property type="entry name" value="ATPase_AAA_core"/>
</dbReference>
<organism evidence="2 3">
    <name type="scientific">Immersiella caudata</name>
    <dbReference type="NCBI Taxonomy" id="314043"/>
    <lineage>
        <taxon>Eukaryota</taxon>
        <taxon>Fungi</taxon>
        <taxon>Dikarya</taxon>
        <taxon>Ascomycota</taxon>
        <taxon>Pezizomycotina</taxon>
        <taxon>Sordariomycetes</taxon>
        <taxon>Sordariomycetidae</taxon>
        <taxon>Sordariales</taxon>
        <taxon>Lasiosphaeriaceae</taxon>
        <taxon>Immersiella</taxon>
    </lineage>
</organism>
<evidence type="ECO:0000313" key="2">
    <source>
        <dbReference type="EMBL" id="KAK0634124.1"/>
    </source>
</evidence>
<keyword evidence="3" id="KW-1185">Reference proteome</keyword>
<dbReference type="EMBL" id="JAULSU010000001">
    <property type="protein sequence ID" value="KAK0634124.1"/>
    <property type="molecule type" value="Genomic_DNA"/>
</dbReference>
<keyword evidence="2" id="KW-0378">Hydrolase</keyword>
<dbReference type="PANTHER" id="PTHR46411">
    <property type="entry name" value="FAMILY ATPASE, PUTATIVE-RELATED"/>
    <property type="match status" value="1"/>
</dbReference>
<dbReference type="InterPro" id="IPR027417">
    <property type="entry name" value="P-loop_NTPase"/>
</dbReference>
<feature type="domain" description="ATPase AAA-type core" evidence="1">
    <location>
        <begin position="25"/>
        <end position="140"/>
    </location>
</feature>
<dbReference type="AlphaFoldDB" id="A0AA39XHJ2"/>
<protein>
    <submittedName>
        <fullName evidence="2">P-loop containing nucleoside triphosphate hydrolase protein</fullName>
    </submittedName>
</protein>
<reference evidence="2" key="1">
    <citation type="submission" date="2023-06" db="EMBL/GenBank/DDBJ databases">
        <title>Genome-scale phylogeny and comparative genomics of the fungal order Sordariales.</title>
        <authorList>
            <consortium name="Lawrence Berkeley National Laboratory"/>
            <person name="Hensen N."/>
            <person name="Bonometti L."/>
            <person name="Westerberg I."/>
            <person name="Brannstrom I.O."/>
            <person name="Guillou S."/>
            <person name="Cros-Aarteil S."/>
            <person name="Calhoun S."/>
            <person name="Haridas S."/>
            <person name="Kuo A."/>
            <person name="Mondo S."/>
            <person name="Pangilinan J."/>
            <person name="Riley R."/>
            <person name="Labutti K."/>
            <person name="Andreopoulos B."/>
            <person name="Lipzen A."/>
            <person name="Chen C."/>
            <person name="Yanf M."/>
            <person name="Daum C."/>
            <person name="Ng V."/>
            <person name="Clum A."/>
            <person name="Steindorff A."/>
            <person name="Ohm R."/>
            <person name="Martin F."/>
            <person name="Silar P."/>
            <person name="Natvig D."/>
            <person name="Lalanne C."/>
            <person name="Gautier V."/>
            <person name="Ament-Velasquez S.L."/>
            <person name="Kruys A."/>
            <person name="Hutchinson M.I."/>
            <person name="Powell A.J."/>
            <person name="Barry K."/>
            <person name="Miller A.N."/>
            <person name="Grigoriev I.V."/>
            <person name="Debuchy R."/>
            <person name="Gladieux P."/>
            <person name="Thoren M.H."/>
            <person name="Johannesson H."/>
        </authorList>
    </citation>
    <scope>NUCLEOTIDE SEQUENCE</scope>
    <source>
        <strain evidence="2">CBS 606.72</strain>
    </source>
</reference>
<dbReference type="GO" id="GO:0016887">
    <property type="term" value="F:ATP hydrolysis activity"/>
    <property type="evidence" value="ECO:0007669"/>
    <property type="project" value="InterPro"/>
</dbReference>
<feature type="non-terminal residue" evidence="2">
    <location>
        <position position="201"/>
    </location>
</feature>